<evidence type="ECO:0000313" key="3">
    <source>
        <dbReference type="EMBL" id="GHA34279.1"/>
    </source>
</evidence>
<reference evidence="4" key="1">
    <citation type="journal article" date="2019" name="Int. J. Syst. Evol. Microbiol.">
        <title>The Global Catalogue of Microorganisms (GCM) 10K type strain sequencing project: providing services to taxonomists for standard genome sequencing and annotation.</title>
        <authorList>
            <consortium name="The Broad Institute Genomics Platform"/>
            <consortium name="The Broad Institute Genome Sequencing Center for Infectious Disease"/>
            <person name="Wu L."/>
            <person name="Ma J."/>
        </authorList>
    </citation>
    <scope>NUCLEOTIDE SEQUENCE [LARGE SCALE GENOMIC DNA]</scope>
    <source>
        <strain evidence="4">JCM 4733</strain>
    </source>
</reference>
<dbReference type="Proteomes" id="UP000653644">
    <property type="component" value="Unassembled WGS sequence"/>
</dbReference>
<feature type="compositionally biased region" description="Basic and acidic residues" evidence="1">
    <location>
        <begin position="87"/>
        <end position="123"/>
    </location>
</feature>
<dbReference type="InterPro" id="IPR035992">
    <property type="entry name" value="Ricin_B-like_lectins"/>
</dbReference>
<proteinExistence type="predicted"/>
<dbReference type="SUPFAM" id="SSF50370">
    <property type="entry name" value="Ricin B-like lectins"/>
    <property type="match status" value="1"/>
</dbReference>
<dbReference type="Gene3D" id="2.80.10.50">
    <property type="match status" value="1"/>
</dbReference>
<feature type="compositionally biased region" description="Low complexity" evidence="1">
    <location>
        <begin position="60"/>
        <end position="70"/>
    </location>
</feature>
<accession>A0ABQ3CNZ9</accession>
<dbReference type="InterPro" id="IPR000772">
    <property type="entry name" value="Ricin_B_lectin"/>
</dbReference>
<dbReference type="PROSITE" id="PS50231">
    <property type="entry name" value="RICIN_B_LECTIN"/>
    <property type="match status" value="1"/>
</dbReference>
<gene>
    <name evidence="3" type="ORF">GCM10010345_43670</name>
</gene>
<feature type="region of interest" description="Disordered" evidence="1">
    <location>
        <begin position="267"/>
        <end position="389"/>
    </location>
</feature>
<feature type="compositionally biased region" description="Low complexity" evidence="1">
    <location>
        <begin position="290"/>
        <end position="308"/>
    </location>
</feature>
<name>A0ABQ3CNZ9_9ACTN</name>
<comment type="caution">
    <text evidence="3">The sequence shown here is derived from an EMBL/GenBank/DDBJ whole genome shotgun (WGS) entry which is preliminary data.</text>
</comment>
<keyword evidence="4" id="KW-1185">Reference proteome</keyword>
<sequence length="512" mass="51527">MPKTWCIGSGLGSLGRKHMKSPDPPRPARAAPASTPVATGAAPSPSVAGQERVPPLPTESGAASRTSAARSDGRTGPAVQPVNGPRGAERKTKEDNGGSEEGAKEKHEQKHEQKPGEEGKESRPQPQAEVPHTALSAERGTPPSPLSLLSPRGSRRRAEADEAAETDEAKMPGTPAVTTGLEAEEASAGTGREPEMLTGVTSVHDAAGTGSAGAEAAVGRRGARAFLRGSHRTVLTVAAVTGVVLVAGVLVGLRSGGAAHDTATPDAAASLLDPDSGSGSRAVPGALPLPSGHTSGPTPDGPTPDGTSAGHVGKGDSAGGKDTGSGSGKADSHGAPSGAHGHGKGHSTSSSTAGDQPAAQQSQTPHSTPHSTAPAAPAHSSAPSVSGVEVYSHDSNRCITVVGGQGKDGSPLEIRDCTGSAAQKWTIRSDGTIRAFGLCMDLAGASTANGTVIQLAYCNGGPAQRFDLNYRHDLVNVPADKCVDVTDGQTANGTRLQLWNCNGFDNQKWSKR</sequence>
<feature type="compositionally biased region" description="Low complexity" evidence="1">
    <location>
        <begin position="346"/>
        <end position="384"/>
    </location>
</feature>
<feature type="domain" description="Ricin B lectin" evidence="2">
    <location>
        <begin position="386"/>
        <end position="512"/>
    </location>
</feature>
<feature type="compositionally biased region" description="Gly residues" evidence="1">
    <location>
        <begin position="316"/>
        <end position="327"/>
    </location>
</feature>
<feature type="region of interest" description="Disordered" evidence="1">
    <location>
        <begin position="1"/>
        <end position="195"/>
    </location>
</feature>
<evidence type="ECO:0000259" key="2">
    <source>
        <dbReference type="SMART" id="SM00458"/>
    </source>
</evidence>
<protein>
    <recommendedName>
        <fullName evidence="2">Ricin B lectin domain-containing protein</fullName>
    </recommendedName>
</protein>
<dbReference type="EMBL" id="BMVN01000014">
    <property type="protein sequence ID" value="GHA34279.1"/>
    <property type="molecule type" value="Genomic_DNA"/>
</dbReference>
<dbReference type="Pfam" id="PF00652">
    <property type="entry name" value="Ricin_B_lectin"/>
    <property type="match status" value="1"/>
</dbReference>
<evidence type="ECO:0000256" key="1">
    <source>
        <dbReference type="SAM" id="MobiDB-lite"/>
    </source>
</evidence>
<organism evidence="3 4">
    <name type="scientific">Streptomyces canarius</name>
    <dbReference type="NCBI Taxonomy" id="285453"/>
    <lineage>
        <taxon>Bacteria</taxon>
        <taxon>Bacillati</taxon>
        <taxon>Actinomycetota</taxon>
        <taxon>Actinomycetes</taxon>
        <taxon>Kitasatosporales</taxon>
        <taxon>Streptomycetaceae</taxon>
        <taxon>Streptomyces</taxon>
    </lineage>
</organism>
<evidence type="ECO:0000313" key="4">
    <source>
        <dbReference type="Proteomes" id="UP000653644"/>
    </source>
</evidence>
<dbReference type="SMART" id="SM00458">
    <property type="entry name" value="RICIN"/>
    <property type="match status" value="1"/>
</dbReference>